<keyword evidence="4" id="KW-0031">Aminopeptidase</keyword>
<accession>A0A3B0YSH0</accession>
<dbReference type="GO" id="GO:0004177">
    <property type="term" value="F:aminopeptidase activity"/>
    <property type="evidence" value="ECO:0007669"/>
    <property type="project" value="UniProtKB-KW"/>
</dbReference>
<dbReference type="Gene3D" id="3.50.30.90">
    <property type="match status" value="1"/>
</dbReference>
<dbReference type="PIRSF" id="PIRSF015244">
    <property type="entry name" value="UCP015244"/>
    <property type="match status" value="1"/>
</dbReference>
<dbReference type="InterPro" id="IPR012353">
    <property type="entry name" value="UCP015244"/>
</dbReference>
<proteinExistence type="predicted"/>
<feature type="domain" description="DUF2172" evidence="1">
    <location>
        <begin position="60"/>
        <end position="151"/>
    </location>
</feature>
<dbReference type="Pfam" id="PF16254">
    <property type="entry name" value="DUF4910"/>
    <property type="match status" value="1"/>
</dbReference>
<keyword evidence="4" id="KW-0645">Protease</keyword>
<gene>
    <name evidence="4" type="ORF">MNBD_GAMMA16-1865</name>
</gene>
<evidence type="ECO:0000259" key="1">
    <source>
        <dbReference type="Pfam" id="PF09940"/>
    </source>
</evidence>
<protein>
    <submittedName>
        <fullName evidence="4">Protein containing aminopeptidase domain</fullName>
    </submittedName>
</protein>
<dbReference type="Pfam" id="PF16221">
    <property type="entry name" value="HTH_47"/>
    <property type="match status" value="1"/>
</dbReference>
<keyword evidence="4" id="KW-0378">Hydrolase</keyword>
<feature type="domain" description="UCP01524 winged helix-turn-helix" evidence="2">
    <location>
        <begin position="349"/>
        <end position="424"/>
    </location>
</feature>
<dbReference type="InterPro" id="IPR032610">
    <property type="entry name" value="DUF2172"/>
</dbReference>
<evidence type="ECO:0000259" key="2">
    <source>
        <dbReference type="Pfam" id="PF16221"/>
    </source>
</evidence>
<dbReference type="Gene3D" id="3.40.630.10">
    <property type="entry name" value="Zn peptidases"/>
    <property type="match status" value="1"/>
</dbReference>
<evidence type="ECO:0000313" key="4">
    <source>
        <dbReference type="EMBL" id="VAW83825.1"/>
    </source>
</evidence>
<dbReference type="Gene3D" id="1.10.10.10">
    <property type="entry name" value="Winged helix-like DNA-binding domain superfamily/Winged helix DNA-binding domain"/>
    <property type="match status" value="1"/>
</dbReference>
<dbReference type="Pfam" id="PF09940">
    <property type="entry name" value="DUF2172"/>
    <property type="match status" value="1"/>
</dbReference>
<dbReference type="AlphaFoldDB" id="A0A3B0YSH0"/>
<dbReference type="InterPro" id="IPR032622">
    <property type="entry name" value="UCP01524_HTH"/>
</dbReference>
<reference evidence="4" key="1">
    <citation type="submission" date="2018-06" db="EMBL/GenBank/DDBJ databases">
        <authorList>
            <person name="Zhirakovskaya E."/>
        </authorList>
    </citation>
    <scope>NUCLEOTIDE SEQUENCE</scope>
</reference>
<organism evidence="4">
    <name type="scientific">hydrothermal vent metagenome</name>
    <dbReference type="NCBI Taxonomy" id="652676"/>
    <lineage>
        <taxon>unclassified sequences</taxon>
        <taxon>metagenomes</taxon>
        <taxon>ecological metagenomes</taxon>
    </lineage>
</organism>
<dbReference type="SUPFAM" id="SSF53187">
    <property type="entry name" value="Zn-dependent exopeptidases"/>
    <property type="match status" value="1"/>
</dbReference>
<dbReference type="InterPro" id="IPR032589">
    <property type="entry name" value="DUF4910"/>
</dbReference>
<sequence>MNNDLGRSMYNMMNTLYPICRSITGNGVRDTLAEIKNHIDIKLSEVSTGTQVFDWTVPKEWNIRDAYVISPKGEKIIDFKVHNLHVLNYSAPIKQTVSLATLREHVYTMPEHPDWIPYRTSYYNENWGFCMAHNDFLKLEEGDYEVVVDSSLTEGSLTYGEFFIQGESDQEILISCHICHPSLCNDNLSGIALSTMLAKQLLGKKLKYSYRFLFIPGTIGSITWLSRNQEKIKNIKHGLVVVCVGDEGKFHYKRSKSGDAYIDRAVENVLRNSGHSFDVIDFYPYGYDERQYSSPGINLDVGSLSRSSHGQYDEYHTSKDDMDLISEQALSESLECYLSVVDVLENDRCYTNLSPMCEPQLGKRGLYRKLGASEGRVFGEMALLWVLNMTDGKTTLLDISNRASLPFSEIKNAALALQQAKLLQ</sequence>
<dbReference type="EMBL" id="UOFO01000028">
    <property type="protein sequence ID" value="VAW83825.1"/>
    <property type="molecule type" value="Genomic_DNA"/>
</dbReference>
<evidence type="ECO:0000259" key="3">
    <source>
        <dbReference type="Pfam" id="PF16254"/>
    </source>
</evidence>
<dbReference type="InterPro" id="IPR036388">
    <property type="entry name" value="WH-like_DNA-bd_sf"/>
</dbReference>
<name>A0A3B0YSH0_9ZZZZ</name>
<feature type="domain" description="DUF4910" evidence="3">
    <location>
        <begin position="10"/>
        <end position="347"/>
    </location>
</feature>